<proteinExistence type="predicted"/>
<feature type="compositionally biased region" description="Low complexity" evidence="1">
    <location>
        <begin position="308"/>
        <end position="320"/>
    </location>
</feature>
<keyword evidence="2" id="KW-0472">Membrane</keyword>
<feature type="compositionally biased region" description="Pro residues" evidence="1">
    <location>
        <begin position="463"/>
        <end position="480"/>
    </location>
</feature>
<protein>
    <submittedName>
        <fullName evidence="3">Zinc-ribbon domain-containing protein</fullName>
    </submittedName>
</protein>
<keyword evidence="2" id="KW-1133">Transmembrane helix</keyword>
<keyword evidence="4" id="KW-1185">Reference proteome</keyword>
<gene>
    <name evidence="3" type="ORF">R5W23_001923</name>
</gene>
<reference evidence="4" key="1">
    <citation type="journal article" date="2023" name="Mar. Drugs">
        <title>Gemmata algarum, a Novel Planctomycete Isolated from an Algal Mat, Displays Antimicrobial Activity.</title>
        <authorList>
            <person name="Kumar G."/>
            <person name="Kallscheuer N."/>
            <person name="Kashif M."/>
            <person name="Ahamad S."/>
            <person name="Jagadeeshwari U."/>
            <person name="Pannikurungottu S."/>
            <person name="Haufschild T."/>
            <person name="Kabuu M."/>
            <person name="Sasikala C."/>
            <person name="Jogler C."/>
            <person name="Ramana C."/>
        </authorList>
    </citation>
    <scope>NUCLEOTIDE SEQUENCE [LARGE SCALE GENOMIC DNA]</scope>
    <source>
        <strain evidence="4">JC673</strain>
    </source>
</reference>
<feature type="compositionally biased region" description="Basic and acidic residues" evidence="1">
    <location>
        <begin position="381"/>
        <end position="398"/>
    </location>
</feature>
<sequence length="494" mass="51909">MAVELRCPECRAKLKLDEAPDAGTDIECPKCGTTFVAPEPADNEGDDRPKKKKSDDRPKKDRDRDGAGEGKKKDKPVKGAADPKAPRKRKSKKRETSKGLLIGVIVAGLVMLACVTGLLVYLLGRTPKSVEMMHYVPEDADSLSGLNLGHAQKYPEFYKALSGTFGGSEFKLAGDGIGRAIGVNDLDGLADHVLFGTNSKGHSAMVFRTKSEFNADGLGKLPGAKQQSLDGRTYYAVDGFSSGAPRTRVFAPTNRLVVVCPQDVPEPVFKKILSGNAGSQDKTAGSRMGDLGKRVTRGTFWSLQLFQGDSKPPAAPAAGKDGAGGSGGSDDGKAQLARTIAETLSGSKGYGLKASIGSREVRFEVVVWYADSEKASSTSRKWKESDLGKGDEGTPPRWWKSEVDPLGNKIKAQMLANIGCGSSGDLFYARSSVESADLKESVSSVANKFNPRGASGGGGAGMPPTPGGPAGPAPGGPGPRPGGSKPRRRVRACR</sequence>
<evidence type="ECO:0000313" key="4">
    <source>
        <dbReference type="Proteomes" id="UP001272242"/>
    </source>
</evidence>
<name>A0ABU5EZD6_9BACT</name>
<feature type="compositionally biased region" description="Basic residues" evidence="1">
    <location>
        <begin position="485"/>
        <end position="494"/>
    </location>
</feature>
<feature type="region of interest" description="Disordered" evidence="1">
    <location>
        <begin position="308"/>
        <end position="333"/>
    </location>
</feature>
<dbReference type="EMBL" id="JAXBLV010000181">
    <property type="protein sequence ID" value="MDY3560677.1"/>
    <property type="molecule type" value="Genomic_DNA"/>
</dbReference>
<organism evidence="3 4">
    <name type="scientific">Gemmata algarum</name>
    <dbReference type="NCBI Taxonomy" id="2975278"/>
    <lineage>
        <taxon>Bacteria</taxon>
        <taxon>Pseudomonadati</taxon>
        <taxon>Planctomycetota</taxon>
        <taxon>Planctomycetia</taxon>
        <taxon>Gemmatales</taxon>
        <taxon>Gemmataceae</taxon>
        <taxon>Gemmata</taxon>
    </lineage>
</organism>
<feature type="transmembrane region" description="Helical" evidence="2">
    <location>
        <begin position="99"/>
        <end position="123"/>
    </location>
</feature>
<evidence type="ECO:0000256" key="1">
    <source>
        <dbReference type="SAM" id="MobiDB-lite"/>
    </source>
</evidence>
<feature type="region of interest" description="Disordered" evidence="1">
    <location>
        <begin position="34"/>
        <end position="94"/>
    </location>
</feature>
<feature type="compositionally biased region" description="Basic and acidic residues" evidence="1">
    <location>
        <begin position="46"/>
        <end position="72"/>
    </location>
</feature>
<keyword evidence="2" id="KW-0812">Transmembrane</keyword>
<evidence type="ECO:0000256" key="2">
    <source>
        <dbReference type="SAM" id="Phobius"/>
    </source>
</evidence>
<feature type="region of interest" description="Disordered" evidence="1">
    <location>
        <begin position="441"/>
        <end position="494"/>
    </location>
</feature>
<evidence type="ECO:0000313" key="3">
    <source>
        <dbReference type="EMBL" id="MDY3560677.1"/>
    </source>
</evidence>
<comment type="caution">
    <text evidence="3">The sequence shown here is derived from an EMBL/GenBank/DDBJ whole genome shotgun (WGS) entry which is preliminary data.</text>
</comment>
<dbReference type="RefSeq" id="WP_320687215.1">
    <property type="nucleotide sequence ID" value="NZ_JAXBLV010000181.1"/>
</dbReference>
<dbReference type="Proteomes" id="UP001272242">
    <property type="component" value="Unassembled WGS sequence"/>
</dbReference>
<feature type="region of interest" description="Disordered" evidence="1">
    <location>
        <begin position="378"/>
        <end position="398"/>
    </location>
</feature>
<dbReference type="Gene3D" id="2.20.28.160">
    <property type="match status" value="1"/>
</dbReference>
<accession>A0ABU5EZD6</accession>